<comment type="subcellular location">
    <subcellularLocation>
        <location evidence="1">Cell inner membrane</location>
        <topology evidence="1">Multi-pass membrane protein</topology>
    </subcellularLocation>
</comment>
<dbReference type="GO" id="GO:0005886">
    <property type="term" value="C:plasma membrane"/>
    <property type="evidence" value="ECO:0007669"/>
    <property type="project" value="UniProtKB-SubCell"/>
</dbReference>
<accession>A0A4S4FJB3</accession>
<dbReference type="InterPro" id="IPR039421">
    <property type="entry name" value="Type_1_exporter"/>
</dbReference>
<evidence type="ECO:0000256" key="9">
    <source>
        <dbReference type="ARBA" id="ARBA00023136"/>
    </source>
</evidence>
<dbReference type="InterPro" id="IPR011527">
    <property type="entry name" value="ABC1_TM_dom"/>
</dbReference>
<feature type="transmembrane region" description="Helical" evidence="11">
    <location>
        <begin position="34"/>
        <end position="59"/>
    </location>
</feature>
<feature type="domain" description="ABC transmembrane type-1" evidence="13">
    <location>
        <begin position="50"/>
        <end position="319"/>
    </location>
</feature>
<dbReference type="OrthoDB" id="9806127at2"/>
<evidence type="ECO:0000259" key="13">
    <source>
        <dbReference type="PROSITE" id="PS50929"/>
    </source>
</evidence>
<evidence type="ECO:0000313" key="15">
    <source>
        <dbReference type="Proteomes" id="UP000307380"/>
    </source>
</evidence>
<dbReference type="GO" id="GO:0016887">
    <property type="term" value="F:ATP hydrolysis activity"/>
    <property type="evidence" value="ECO:0007669"/>
    <property type="project" value="InterPro"/>
</dbReference>
<keyword evidence="9 11" id="KW-0472">Membrane</keyword>
<comment type="similarity">
    <text evidence="10">Belongs to the ABC transporter superfamily. Siderophore-Fe(3+) uptake transporter (SIUT) (TC 3.A.1.21) family.</text>
</comment>
<dbReference type="PROSITE" id="PS00211">
    <property type="entry name" value="ABC_TRANSPORTER_1"/>
    <property type="match status" value="1"/>
</dbReference>
<evidence type="ECO:0000256" key="6">
    <source>
        <dbReference type="ARBA" id="ARBA00022741"/>
    </source>
</evidence>
<keyword evidence="6" id="KW-0547">Nucleotide-binding</keyword>
<feature type="transmembrane region" description="Helical" evidence="11">
    <location>
        <begin position="71"/>
        <end position="93"/>
    </location>
</feature>
<dbReference type="InterPro" id="IPR003439">
    <property type="entry name" value="ABC_transporter-like_ATP-bd"/>
</dbReference>
<feature type="domain" description="ABC transporter" evidence="12">
    <location>
        <begin position="352"/>
        <end position="587"/>
    </location>
</feature>
<feature type="transmembrane region" description="Helical" evidence="11">
    <location>
        <begin position="269"/>
        <end position="288"/>
    </location>
</feature>
<dbReference type="PROSITE" id="PS50893">
    <property type="entry name" value="ABC_TRANSPORTER_2"/>
    <property type="match status" value="1"/>
</dbReference>
<dbReference type="PROSITE" id="PS50929">
    <property type="entry name" value="ABC_TM1F"/>
    <property type="match status" value="1"/>
</dbReference>
<feature type="transmembrane region" description="Helical" evidence="11">
    <location>
        <begin position="171"/>
        <end position="192"/>
    </location>
</feature>
<gene>
    <name evidence="14" type="ORF">E6C70_15420</name>
</gene>
<sequence length="590" mass="63031">MGATHPKTPIEAAIDKSAPLASMLRLLAPSRGRLFLAVLAFVVKDSPIWALPSITAAIIDTVVDHGPLERIWLWAALALVLLALNYPFHMIFIRLSSEVTRTLAVELRNAITDRLQRLSIGFHNRQSSSIMQTKVVRDVENLELLLQQALPMVLTATSSLTGAIVMTAIQVPAFVIVFAVTVPVAVVLLRWIRSRARERNEVFRREVESLSAGVGEMAALMPITRGHGLEGVAANRVAVRAERVRDAGRELDTLNGRFGALSWISYQSLGILCLVGAAAASITGILPITPGEVVLLSTYFTVLTGCIIGLLNVAPVFTRGLESVRSIAEVLEDPDLEENEGKATVKAVSGHLQLQDASFTFADADRPAVDDITLDIASGETLALVGPSGSGKSTLLNMVLGFVRPTAGRVLLDGVDMATLDLRTARAFVSVVPQGSVLFEGTIRENVAYGLDDVTDGQVLGALREANALDILALHGDGLDAVVGDRGTRLSGGQRQRLAIARALVRDPRILILDEATSALDAVSEAKVKQALSALFRDRTTLIAAHRLSTIREADRIAYIDAGRVAELGTHDELMASGGLYAGLVAQQNG</sequence>
<evidence type="ECO:0000256" key="7">
    <source>
        <dbReference type="ARBA" id="ARBA00022840"/>
    </source>
</evidence>
<comment type="caution">
    <text evidence="14">The sequence shown here is derived from an EMBL/GenBank/DDBJ whole genome shotgun (WGS) entry which is preliminary data.</text>
</comment>
<name>A0A4S4FJB3_9MICO</name>
<dbReference type="SUPFAM" id="SSF90123">
    <property type="entry name" value="ABC transporter transmembrane region"/>
    <property type="match status" value="1"/>
</dbReference>
<dbReference type="InterPro" id="IPR017871">
    <property type="entry name" value="ABC_transporter-like_CS"/>
</dbReference>
<dbReference type="CDD" id="cd07346">
    <property type="entry name" value="ABC_6TM_exporters"/>
    <property type="match status" value="1"/>
</dbReference>
<dbReference type="InterPro" id="IPR036640">
    <property type="entry name" value="ABC1_TM_sf"/>
</dbReference>
<evidence type="ECO:0000256" key="10">
    <source>
        <dbReference type="ARBA" id="ARBA00023455"/>
    </source>
</evidence>
<evidence type="ECO:0000256" key="8">
    <source>
        <dbReference type="ARBA" id="ARBA00022989"/>
    </source>
</evidence>
<evidence type="ECO:0000256" key="4">
    <source>
        <dbReference type="ARBA" id="ARBA00022519"/>
    </source>
</evidence>
<feature type="transmembrane region" description="Helical" evidence="11">
    <location>
        <begin position="294"/>
        <end position="317"/>
    </location>
</feature>
<dbReference type="Pfam" id="PF00664">
    <property type="entry name" value="ABC_membrane"/>
    <property type="match status" value="1"/>
</dbReference>
<dbReference type="PANTHER" id="PTHR24221:SF654">
    <property type="entry name" value="ATP-BINDING CASSETTE SUB-FAMILY B MEMBER 6"/>
    <property type="match status" value="1"/>
</dbReference>
<dbReference type="Gene3D" id="1.20.1560.10">
    <property type="entry name" value="ABC transporter type 1, transmembrane domain"/>
    <property type="match status" value="1"/>
</dbReference>
<evidence type="ECO:0000256" key="11">
    <source>
        <dbReference type="SAM" id="Phobius"/>
    </source>
</evidence>
<keyword evidence="8 11" id="KW-1133">Transmembrane helix</keyword>
<evidence type="ECO:0000256" key="3">
    <source>
        <dbReference type="ARBA" id="ARBA00022475"/>
    </source>
</evidence>
<feature type="transmembrane region" description="Helical" evidence="11">
    <location>
        <begin position="144"/>
        <end position="165"/>
    </location>
</feature>
<evidence type="ECO:0000256" key="5">
    <source>
        <dbReference type="ARBA" id="ARBA00022692"/>
    </source>
</evidence>
<dbReference type="Gene3D" id="3.40.50.300">
    <property type="entry name" value="P-loop containing nucleotide triphosphate hydrolases"/>
    <property type="match status" value="1"/>
</dbReference>
<keyword evidence="3" id="KW-1003">Cell membrane</keyword>
<dbReference type="RefSeq" id="WP_136425387.1">
    <property type="nucleotide sequence ID" value="NZ_SSSN01000014.1"/>
</dbReference>
<dbReference type="EMBL" id="SSSN01000014">
    <property type="protein sequence ID" value="THG30420.1"/>
    <property type="molecule type" value="Genomic_DNA"/>
</dbReference>
<evidence type="ECO:0000256" key="2">
    <source>
        <dbReference type="ARBA" id="ARBA00022448"/>
    </source>
</evidence>
<keyword evidence="5 11" id="KW-0812">Transmembrane</keyword>
<dbReference type="SMART" id="SM00382">
    <property type="entry name" value="AAA"/>
    <property type="match status" value="1"/>
</dbReference>
<proteinExistence type="inferred from homology"/>
<dbReference type="Pfam" id="PF00005">
    <property type="entry name" value="ABC_tran"/>
    <property type="match status" value="1"/>
</dbReference>
<reference evidence="14 15" key="1">
    <citation type="submission" date="2019-04" db="EMBL/GenBank/DDBJ databases">
        <authorList>
            <person name="Jiang L."/>
        </authorList>
    </citation>
    <scope>NUCLEOTIDE SEQUENCE [LARGE SCALE GENOMIC DNA]</scope>
    <source>
        <strain evidence="14 15">YIM 131861</strain>
    </source>
</reference>
<dbReference type="GO" id="GO:0005524">
    <property type="term" value="F:ATP binding"/>
    <property type="evidence" value="ECO:0007669"/>
    <property type="project" value="UniProtKB-KW"/>
</dbReference>
<dbReference type="PANTHER" id="PTHR24221">
    <property type="entry name" value="ATP-BINDING CASSETTE SUB-FAMILY B"/>
    <property type="match status" value="1"/>
</dbReference>
<dbReference type="AlphaFoldDB" id="A0A4S4FJB3"/>
<protein>
    <submittedName>
        <fullName evidence="14">ABC transporter ATP-binding protein</fullName>
    </submittedName>
</protein>
<dbReference type="InterPro" id="IPR003593">
    <property type="entry name" value="AAA+_ATPase"/>
</dbReference>
<keyword evidence="7 14" id="KW-0067">ATP-binding</keyword>
<evidence type="ECO:0000313" key="14">
    <source>
        <dbReference type="EMBL" id="THG30420.1"/>
    </source>
</evidence>
<evidence type="ECO:0000256" key="1">
    <source>
        <dbReference type="ARBA" id="ARBA00004429"/>
    </source>
</evidence>
<dbReference type="GO" id="GO:0140359">
    <property type="term" value="F:ABC-type transporter activity"/>
    <property type="evidence" value="ECO:0007669"/>
    <property type="project" value="InterPro"/>
</dbReference>
<dbReference type="InterPro" id="IPR027417">
    <property type="entry name" value="P-loop_NTPase"/>
</dbReference>
<keyword evidence="15" id="KW-1185">Reference proteome</keyword>
<dbReference type="SUPFAM" id="SSF52540">
    <property type="entry name" value="P-loop containing nucleoside triphosphate hydrolases"/>
    <property type="match status" value="1"/>
</dbReference>
<keyword evidence="4" id="KW-0997">Cell inner membrane</keyword>
<dbReference type="Proteomes" id="UP000307380">
    <property type="component" value="Unassembled WGS sequence"/>
</dbReference>
<organism evidence="14 15">
    <name type="scientific">Orlajensenia flava</name>
    <dbReference type="NCBI Taxonomy" id="2565934"/>
    <lineage>
        <taxon>Bacteria</taxon>
        <taxon>Bacillati</taxon>
        <taxon>Actinomycetota</taxon>
        <taxon>Actinomycetes</taxon>
        <taxon>Micrococcales</taxon>
        <taxon>Microbacteriaceae</taxon>
        <taxon>Orlajensenia</taxon>
    </lineage>
</organism>
<dbReference type="GO" id="GO:0034040">
    <property type="term" value="F:ATPase-coupled lipid transmembrane transporter activity"/>
    <property type="evidence" value="ECO:0007669"/>
    <property type="project" value="TreeGrafter"/>
</dbReference>
<keyword evidence="2" id="KW-0813">Transport</keyword>
<dbReference type="FunFam" id="3.40.50.300:FF:000221">
    <property type="entry name" value="Multidrug ABC transporter ATP-binding protein"/>
    <property type="match status" value="1"/>
</dbReference>
<evidence type="ECO:0000259" key="12">
    <source>
        <dbReference type="PROSITE" id="PS50893"/>
    </source>
</evidence>